<feature type="region of interest" description="Disordered" evidence="1">
    <location>
        <begin position="1"/>
        <end position="24"/>
    </location>
</feature>
<accession>A0A917LHJ3</accession>
<dbReference type="EMBL" id="BMJT01000005">
    <property type="protein sequence ID" value="GGG24210.1"/>
    <property type="molecule type" value="Genomic_DNA"/>
</dbReference>
<reference evidence="2" key="2">
    <citation type="submission" date="2020-09" db="EMBL/GenBank/DDBJ databases">
        <authorList>
            <person name="Sun Q."/>
            <person name="Zhou Y."/>
        </authorList>
    </citation>
    <scope>NUCLEOTIDE SEQUENCE</scope>
    <source>
        <strain evidence="2">CGMCC 1.15760</strain>
    </source>
</reference>
<keyword evidence="3" id="KW-1185">Reference proteome</keyword>
<sequence>MPYEAQQPPLWKGAKSHKEKSLTDERSVLRDTFSPSTLSIKVEGFLRWRRSYDCIEKYNKKIHN</sequence>
<gene>
    <name evidence="2" type="ORF">GCM10007425_18350</name>
</gene>
<reference evidence="2" key="1">
    <citation type="journal article" date="2014" name="Int. J. Syst. Evol. Microbiol.">
        <title>Complete genome sequence of Corynebacterium casei LMG S-19264T (=DSM 44701T), isolated from a smear-ripened cheese.</title>
        <authorList>
            <consortium name="US DOE Joint Genome Institute (JGI-PGF)"/>
            <person name="Walter F."/>
            <person name="Albersmeier A."/>
            <person name="Kalinowski J."/>
            <person name="Ruckert C."/>
        </authorList>
    </citation>
    <scope>NUCLEOTIDE SEQUENCE</scope>
    <source>
        <strain evidence="2">CGMCC 1.15760</strain>
    </source>
</reference>
<name>A0A917LHJ3_9BACI</name>
<evidence type="ECO:0000313" key="3">
    <source>
        <dbReference type="Proteomes" id="UP000616608"/>
    </source>
</evidence>
<evidence type="ECO:0000313" key="2">
    <source>
        <dbReference type="EMBL" id="GGG24210.1"/>
    </source>
</evidence>
<comment type="caution">
    <text evidence="2">The sequence shown here is derived from an EMBL/GenBank/DDBJ whole genome shotgun (WGS) entry which is preliminary data.</text>
</comment>
<dbReference type="Proteomes" id="UP000616608">
    <property type="component" value="Unassembled WGS sequence"/>
</dbReference>
<protein>
    <submittedName>
        <fullName evidence="2">Uncharacterized protein</fullName>
    </submittedName>
</protein>
<proteinExistence type="predicted"/>
<organism evidence="2 3">
    <name type="scientific">Lysinibacillus alkalisoli</name>
    <dbReference type="NCBI Taxonomy" id="1911548"/>
    <lineage>
        <taxon>Bacteria</taxon>
        <taxon>Bacillati</taxon>
        <taxon>Bacillota</taxon>
        <taxon>Bacilli</taxon>
        <taxon>Bacillales</taxon>
        <taxon>Bacillaceae</taxon>
        <taxon>Lysinibacillus</taxon>
    </lineage>
</organism>
<dbReference type="AlphaFoldDB" id="A0A917LHJ3"/>
<evidence type="ECO:0000256" key="1">
    <source>
        <dbReference type="SAM" id="MobiDB-lite"/>
    </source>
</evidence>